<dbReference type="Proteomes" id="UP000004471">
    <property type="component" value="Unassembled WGS sequence"/>
</dbReference>
<name>F3G0D5_PSESX</name>
<protein>
    <submittedName>
        <fullName evidence="1">Uncharacterized protein</fullName>
    </submittedName>
</protein>
<feature type="non-terminal residue" evidence="1">
    <location>
        <position position="37"/>
    </location>
</feature>
<dbReference type="EMBL" id="AEAH01004221">
    <property type="protein sequence ID" value="EGH35927.1"/>
    <property type="molecule type" value="Genomic_DNA"/>
</dbReference>
<accession>F3G0D5</accession>
<sequence>SNDHLGTAFNADTNAGIRLDTLLAQGMGQAVSLLVKL</sequence>
<comment type="caution">
    <text evidence="1">The sequence shown here is derived from an EMBL/GenBank/DDBJ whole genome shotgun (WGS) entry which is preliminary data.</text>
</comment>
<evidence type="ECO:0000313" key="2">
    <source>
        <dbReference type="Proteomes" id="UP000004471"/>
    </source>
</evidence>
<organism evidence="1 2">
    <name type="scientific">Pseudomonas syringae pv. japonica str. M301072</name>
    <dbReference type="NCBI Taxonomy" id="629262"/>
    <lineage>
        <taxon>Bacteria</taxon>
        <taxon>Pseudomonadati</taxon>
        <taxon>Pseudomonadota</taxon>
        <taxon>Gammaproteobacteria</taxon>
        <taxon>Pseudomonadales</taxon>
        <taxon>Pseudomonadaceae</taxon>
        <taxon>Pseudomonas</taxon>
        <taxon>Pseudomonas syringae</taxon>
    </lineage>
</organism>
<evidence type="ECO:0000313" key="1">
    <source>
        <dbReference type="EMBL" id="EGH35927.1"/>
    </source>
</evidence>
<reference evidence="1 2" key="1">
    <citation type="journal article" date="2011" name="PLoS Pathog.">
        <title>Dynamic evolution of pathogenicity revealed by sequencing and comparative genomics of 19 Pseudomonas syringae isolates.</title>
        <authorList>
            <person name="Baltrus D.A."/>
            <person name="Nishimura M.T."/>
            <person name="Romanchuk A."/>
            <person name="Chang J.H."/>
            <person name="Mukhtar M.S."/>
            <person name="Cherkis K."/>
            <person name="Roach J."/>
            <person name="Grant S.R."/>
            <person name="Jones C.D."/>
            <person name="Dangl J.L."/>
        </authorList>
    </citation>
    <scope>NUCLEOTIDE SEQUENCE [LARGE SCALE GENOMIC DNA]</scope>
    <source>
        <strain evidence="2">M301072PT</strain>
    </source>
</reference>
<proteinExistence type="predicted"/>
<gene>
    <name evidence="1" type="ORF">PSYJA_45521</name>
</gene>
<dbReference type="AlphaFoldDB" id="F3G0D5"/>
<feature type="non-terminal residue" evidence="1">
    <location>
        <position position="1"/>
    </location>
</feature>